<comment type="caution">
    <text evidence="9">The sequence shown here is derived from an EMBL/GenBank/DDBJ whole genome shotgun (WGS) entry which is preliminary data.</text>
</comment>
<feature type="transmembrane region" description="Helical" evidence="7">
    <location>
        <begin position="279"/>
        <end position="300"/>
    </location>
</feature>
<evidence type="ECO:0000259" key="8">
    <source>
        <dbReference type="PROSITE" id="PS50156"/>
    </source>
</evidence>
<feature type="transmembrane region" description="Helical" evidence="7">
    <location>
        <begin position="648"/>
        <end position="671"/>
    </location>
</feature>
<feature type="transmembrane region" description="Helical" evidence="7">
    <location>
        <begin position="516"/>
        <end position="533"/>
    </location>
</feature>
<protein>
    <submittedName>
        <fullName evidence="9">MMPL family transporter</fullName>
    </submittedName>
</protein>
<keyword evidence="10" id="KW-1185">Reference proteome</keyword>
<dbReference type="PANTHER" id="PTHR33406">
    <property type="entry name" value="MEMBRANE PROTEIN MJ1562-RELATED"/>
    <property type="match status" value="1"/>
</dbReference>
<dbReference type="InterPro" id="IPR050545">
    <property type="entry name" value="Mycobact_MmpL"/>
</dbReference>
<feature type="transmembrane region" description="Helical" evidence="7">
    <location>
        <begin position="573"/>
        <end position="593"/>
    </location>
</feature>
<evidence type="ECO:0000256" key="2">
    <source>
        <dbReference type="ARBA" id="ARBA00010157"/>
    </source>
</evidence>
<organism evidence="9 10">
    <name type="scientific">Microbispora maris</name>
    <dbReference type="NCBI Taxonomy" id="3144104"/>
    <lineage>
        <taxon>Bacteria</taxon>
        <taxon>Bacillati</taxon>
        <taxon>Actinomycetota</taxon>
        <taxon>Actinomycetes</taxon>
        <taxon>Streptosporangiales</taxon>
        <taxon>Streptosporangiaceae</taxon>
        <taxon>Microbispora</taxon>
    </lineage>
</organism>
<dbReference type="RefSeq" id="WP_346229821.1">
    <property type="nucleotide sequence ID" value="NZ_JBDJAW010000040.1"/>
</dbReference>
<dbReference type="Proteomes" id="UP001447516">
    <property type="component" value="Unassembled WGS sequence"/>
</dbReference>
<dbReference type="InterPro" id="IPR000731">
    <property type="entry name" value="SSD"/>
</dbReference>
<keyword evidence="6 7" id="KW-0472">Membrane</keyword>
<keyword evidence="4 7" id="KW-0812">Transmembrane</keyword>
<evidence type="ECO:0000256" key="6">
    <source>
        <dbReference type="ARBA" id="ARBA00023136"/>
    </source>
</evidence>
<accession>A0ABV0AXF2</accession>
<feature type="transmembrane region" description="Helical" evidence="7">
    <location>
        <begin position="203"/>
        <end position="224"/>
    </location>
</feature>
<gene>
    <name evidence="9" type="ORF">AAH991_32890</name>
</gene>
<evidence type="ECO:0000313" key="9">
    <source>
        <dbReference type="EMBL" id="MEN3539947.1"/>
    </source>
</evidence>
<evidence type="ECO:0000256" key="5">
    <source>
        <dbReference type="ARBA" id="ARBA00022989"/>
    </source>
</evidence>
<proteinExistence type="inferred from homology"/>
<comment type="subcellular location">
    <subcellularLocation>
        <location evidence="1">Cell membrane</location>
        <topology evidence="1">Multi-pass membrane protein</topology>
    </subcellularLocation>
</comment>
<evidence type="ECO:0000256" key="3">
    <source>
        <dbReference type="ARBA" id="ARBA00022475"/>
    </source>
</evidence>
<keyword evidence="5 7" id="KW-1133">Transmembrane helix</keyword>
<comment type="similarity">
    <text evidence="2">Belongs to the resistance-nodulation-cell division (RND) (TC 2.A.6) family. MmpL subfamily.</text>
</comment>
<dbReference type="Gene3D" id="1.20.1640.10">
    <property type="entry name" value="Multidrug efflux transporter AcrB transmembrane domain"/>
    <property type="match status" value="2"/>
</dbReference>
<feature type="transmembrane region" description="Helical" evidence="7">
    <location>
        <begin position="312"/>
        <end position="339"/>
    </location>
</feature>
<dbReference type="PANTHER" id="PTHR33406:SF6">
    <property type="entry name" value="MEMBRANE PROTEIN YDGH-RELATED"/>
    <property type="match status" value="1"/>
</dbReference>
<reference evidence="9 10" key="1">
    <citation type="submission" date="2024-05" db="EMBL/GenBank/DDBJ databases">
        <title>Microbispora sp.ZYX-F-249.</title>
        <authorList>
            <person name="Xie H."/>
        </authorList>
    </citation>
    <scope>NUCLEOTIDE SEQUENCE [LARGE SCALE GENOMIC DNA]</scope>
    <source>
        <strain evidence="9 10">ZYX-F-249</strain>
    </source>
</reference>
<feature type="domain" description="SSD" evidence="8">
    <location>
        <begin position="201"/>
        <end position="333"/>
    </location>
</feature>
<dbReference type="InterPro" id="IPR004869">
    <property type="entry name" value="MMPL_dom"/>
</dbReference>
<evidence type="ECO:0000313" key="10">
    <source>
        <dbReference type="Proteomes" id="UP001447516"/>
    </source>
</evidence>
<dbReference type="Pfam" id="PF03176">
    <property type="entry name" value="MMPL"/>
    <property type="match status" value="2"/>
</dbReference>
<evidence type="ECO:0000256" key="1">
    <source>
        <dbReference type="ARBA" id="ARBA00004651"/>
    </source>
</evidence>
<feature type="transmembrane region" description="Helical" evidence="7">
    <location>
        <begin position="614"/>
        <end position="642"/>
    </location>
</feature>
<evidence type="ECO:0000256" key="7">
    <source>
        <dbReference type="SAM" id="Phobius"/>
    </source>
</evidence>
<evidence type="ECO:0000256" key="4">
    <source>
        <dbReference type="ARBA" id="ARBA00022692"/>
    </source>
</evidence>
<feature type="transmembrane region" description="Helical" evidence="7">
    <location>
        <begin position="236"/>
        <end position="258"/>
    </location>
</feature>
<feature type="transmembrane region" description="Helical" evidence="7">
    <location>
        <begin position="178"/>
        <end position="196"/>
    </location>
</feature>
<name>A0ABV0AXF2_9ACTN</name>
<feature type="transmembrane region" description="Helical" evidence="7">
    <location>
        <begin position="371"/>
        <end position="389"/>
    </location>
</feature>
<dbReference type="SUPFAM" id="SSF82866">
    <property type="entry name" value="Multidrug efflux transporter AcrB transmembrane domain"/>
    <property type="match status" value="2"/>
</dbReference>
<keyword evidence="3" id="KW-1003">Cell membrane</keyword>
<dbReference type="PROSITE" id="PS50156">
    <property type="entry name" value="SSD"/>
    <property type="match status" value="1"/>
</dbReference>
<feature type="transmembrane region" description="Helical" evidence="7">
    <location>
        <begin position="540"/>
        <end position="561"/>
    </location>
</feature>
<sequence>MSGVSGAARLVCGRWTKWAVVIVWLAIVASAGPLAGKLSGIQQNDAAQWLPGDAEATQVIELQRRFQTAEVSPAVVVYERTSGITEADRAKAAADLGGLSRVDGVTGQVAGPIPAADGQALQVVVPLDMAGDGWDKIGTRVDAIRDVVGSGSGGLSVHVAGPAGVTADNNAAFASIDGRLLMATIVVVILILLFTYRSPVLWLLPVMAAGLALTAAQGVIYLVAENTGLTVNGQSAGILTVLVFGAGTDYALLLVARYREELRRHADRHQAMAVALRRAVPAIVASAATVAIGMLCLLFAQMNSTAGLGPVTAIGVVVALIVMITLLPALLVIFGRWIFWPVKPRLGSAEPSAAGLWARLGRAIGRRPRPVWIATVLVLGAMSLGLTWLDAGGLSAEDSFVNRPDSVAGQEALGRHYTAGVGQPVVVIGKAEAASALRTAVAGADGIAEVGEPVVKDGLVRLEGTLRDQPDSDAAQATVERVREAVRAVPGAEAKVGGQTALALDMSEAYSHDDRLVIPLVLLVVLVILGLLLRAVVAPILLMATVVLSFSAALGVSVLVFEHLLGFNGEGGGFTLLVFVFLVALGIDYNIFLMHRVREEARLRGTRQGALTGLAATGGVITSAGVVLAGTFAVLASLPLVFFVELGFAVALGVLLDTLVVRSVLVTALNLDFGRRIWWPSRLAAEDGAAAAGPEERSETPALVP</sequence>
<dbReference type="EMBL" id="JBDJAW010000040">
    <property type="protein sequence ID" value="MEN3539947.1"/>
    <property type="molecule type" value="Genomic_DNA"/>
</dbReference>